<dbReference type="Pfam" id="PF08889">
    <property type="entry name" value="WbqC"/>
    <property type="match status" value="1"/>
</dbReference>
<sequence>MHAPYFKQTFPLVEGIVQYKNTNLFCFLHHSISQICEHLDIKTNIKISSDIAIDHSLKNKEKVLALCKAVNARTYVNPIGGIDLYSKETFEHENIELKFIQTKYFEYPQFDEEFLPWLSIIDVLMFNSLDKIQSHILTNYELI</sequence>
<protein>
    <submittedName>
        <fullName evidence="1">WbqC-like protein family protein</fullName>
    </submittedName>
</protein>
<dbReference type="InterPro" id="IPR014985">
    <property type="entry name" value="WbqC"/>
</dbReference>
<keyword evidence="2" id="KW-1185">Reference proteome</keyword>
<organism evidence="1 2">
    <name type="scientific">Pollutimonas bauzanensis</name>
    <dbReference type="NCBI Taxonomy" id="658167"/>
    <lineage>
        <taxon>Bacteria</taxon>
        <taxon>Pseudomonadati</taxon>
        <taxon>Pseudomonadota</taxon>
        <taxon>Betaproteobacteria</taxon>
        <taxon>Burkholderiales</taxon>
        <taxon>Alcaligenaceae</taxon>
        <taxon>Pollutimonas</taxon>
    </lineage>
</organism>
<dbReference type="Proteomes" id="UP000184226">
    <property type="component" value="Unassembled WGS sequence"/>
</dbReference>
<gene>
    <name evidence="1" type="ORF">SAMN04488135_11243</name>
</gene>
<proteinExistence type="predicted"/>
<dbReference type="STRING" id="658167.SAMN04488135_11243"/>
<dbReference type="AlphaFoldDB" id="A0A1M5Z3L1"/>
<evidence type="ECO:0000313" key="1">
    <source>
        <dbReference type="EMBL" id="SHI18825.1"/>
    </source>
</evidence>
<name>A0A1M5Z3L1_9BURK</name>
<accession>A0A1M5Z3L1</accession>
<evidence type="ECO:0000313" key="2">
    <source>
        <dbReference type="Proteomes" id="UP000184226"/>
    </source>
</evidence>
<dbReference type="EMBL" id="FQXE01000012">
    <property type="protein sequence ID" value="SHI18825.1"/>
    <property type="molecule type" value="Genomic_DNA"/>
</dbReference>
<reference evidence="1 2" key="1">
    <citation type="submission" date="2016-11" db="EMBL/GenBank/DDBJ databases">
        <authorList>
            <person name="Jaros S."/>
            <person name="Januszkiewicz K."/>
            <person name="Wedrychowicz H."/>
        </authorList>
    </citation>
    <scope>NUCLEOTIDE SEQUENCE [LARGE SCALE GENOMIC DNA]</scope>
    <source>
        <strain evidence="1 2">CGMCC 1.10190</strain>
    </source>
</reference>